<sequence length="96" mass="11062">MSVFHAHQLLLLNLPRAQTQRNCPDCPSRHADPRDSFNGCLLLVPSHTQFSKLYESFLTPPLLRADILRRNSARRRTRRKTRTPAGRLSSSLIDRL</sequence>
<feature type="compositionally biased region" description="Basic residues" evidence="1">
    <location>
        <begin position="71"/>
        <end position="82"/>
    </location>
</feature>
<gene>
    <name evidence="3" type="ORF">BD626DRAFT_33398</name>
</gene>
<protein>
    <submittedName>
        <fullName evidence="3">Uncharacterized protein</fullName>
    </submittedName>
</protein>
<evidence type="ECO:0000256" key="1">
    <source>
        <dbReference type="SAM" id="MobiDB-lite"/>
    </source>
</evidence>
<keyword evidence="2" id="KW-0732">Signal</keyword>
<keyword evidence="4" id="KW-1185">Reference proteome</keyword>
<feature type="signal peptide" evidence="2">
    <location>
        <begin position="1"/>
        <end position="19"/>
    </location>
</feature>
<dbReference type="Proteomes" id="UP000320762">
    <property type="component" value="Unassembled WGS sequence"/>
</dbReference>
<organism evidence="3 4">
    <name type="scientific">Schizophyllum amplum</name>
    <dbReference type="NCBI Taxonomy" id="97359"/>
    <lineage>
        <taxon>Eukaryota</taxon>
        <taxon>Fungi</taxon>
        <taxon>Dikarya</taxon>
        <taxon>Basidiomycota</taxon>
        <taxon>Agaricomycotina</taxon>
        <taxon>Agaricomycetes</taxon>
        <taxon>Agaricomycetidae</taxon>
        <taxon>Agaricales</taxon>
        <taxon>Schizophyllaceae</taxon>
        <taxon>Schizophyllum</taxon>
    </lineage>
</organism>
<evidence type="ECO:0000313" key="4">
    <source>
        <dbReference type="Proteomes" id="UP000320762"/>
    </source>
</evidence>
<evidence type="ECO:0000256" key="2">
    <source>
        <dbReference type="SAM" id="SignalP"/>
    </source>
</evidence>
<reference evidence="3 4" key="1">
    <citation type="journal article" date="2019" name="New Phytol.">
        <title>Comparative genomics reveals unique wood-decay strategies and fruiting body development in the Schizophyllaceae.</title>
        <authorList>
            <person name="Almasi E."/>
            <person name="Sahu N."/>
            <person name="Krizsan K."/>
            <person name="Balint B."/>
            <person name="Kovacs G.M."/>
            <person name="Kiss B."/>
            <person name="Cseklye J."/>
            <person name="Drula E."/>
            <person name="Henrissat B."/>
            <person name="Nagy I."/>
            <person name="Chovatia M."/>
            <person name="Adam C."/>
            <person name="LaButti K."/>
            <person name="Lipzen A."/>
            <person name="Riley R."/>
            <person name="Grigoriev I.V."/>
            <person name="Nagy L.G."/>
        </authorList>
    </citation>
    <scope>NUCLEOTIDE SEQUENCE [LARGE SCALE GENOMIC DNA]</scope>
    <source>
        <strain evidence="3 4">NL-1724</strain>
    </source>
</reference>
<dbReference type="EMBL" id="VDMD01000010">
    <property type="protein sequence ID" value="TRM63132.1"/>
    <property type="molecule type" value="Genomic_DNA"/>
</dbReference>
<comment type="caution">
    <text evidence="3">The sequence shown here is derived from an EMBL/GenBank/DDBJ whole genome shotgun (WGS) entry which is preliminary data.</text>
</comment>
<feature type="chain" id="PRO_5021894815" evidence="2">
    <location>
        <begin position="20"/>
        <end position="96"/>
    </location>
</feature>
<evidence type="ECO:0000313" key="3">
    <source>
        <dbReference type="EMBL" id="TRM63132.1"/>
    </source>
</evidence>
<feature type="region of interest" description="Disordered" evidence="1">
    <location>
        <begin position="69"/>
        <end position="96"/>
    </location>
</feature>
<name>A0A550CEB2_9AGAR</name>
<proteinExistence type="predicted"/>
<accession>A0A550CEB2</accession>
<dbReference type="AlphaFoldDB" id="A0A550CEB2"/>